<accession>A0A8C3X5B4</accession>
<dbReference type="InterPro" id="IPR006703">
    <property type="entry name" value="G_AIG1"/>
</dbReference>
<evidence type="ECO:0000256" key="12">
    <source>
        <dbReference type="ARBA" id="ARBA00023134"/>
    </source>
</evidence>
<evidence type="ECO:0000256" key="13">
    <source>
        <dbReference type="ARBA" id="ARBA00056809"/>
    </source>
</evidence>
<dbReference type="FunFam" id="3.40.50.300:FF:000536">
    <property type="entry name" value="GTPase IMAP family member 8"/>
    <property type="match status" value="3"/>
</dbReference>
<keyword evidence="18" id="KW-1185">Reference proteome</keyword>
<evidence type="ECO:0000256" key="2">
    <source>
        <dbReference type="ARBA" id="ARBA00004240"/>
    </source>
</evidence>
<evidence type="ECO:0000256" key="8">
    <source>
        <dbReference type="ARBA" id="ARBA00022741"/>
    </source>
</evidence>
<evidence type="ECO:0000256" key="6">
    <source>
        <dbReference type="ARBA" id="ARBA00022490"/>
    </source>
</evidence>
<keyword evidence="6" id="KW-0963">Cytoplasm</keyword>
<evidence type="ECO:0000256" key="14">
    <source>
        <dbReference type="ARBA" id="ARBA00073539"/>
    </source>
</evidence>
<keyword evidence="11" id="KW-0496">Mitochondrion</keyword>
<reference evidence="17" key="2">
    <citation type="submission" date="2025-09" db="UniProtKB">
        <authorList>
            <consortium name="Ensembl"/>
        </authorList>
    </citation>
    <scope>IDENTIFICATION</scope>
</reference>
<organism evidence="17 18">
    <name type="scientific">Catagonus wagneri</name>
    <name type="common">Chacoan peccary</name>
    <dbReference type="NCBI Taxonomy" id="51154"/>
    <lineage>
        <taxon>Eukaryota</taxon>
        <taxon>Metazoa</taxon>
        <taxon>Chordata</taxon>
        <taxon>Craniata</taxon>
        <taxon>Vertebrata</taxon>
        <taxon>Euteleostomi</taxon>
        <taxon>Mammalia</taxon>
        <taxon>Eutheria</taxon>
        <taxon>Laurasiatheria</taxon>
        <taxon>Artiodactyla</taxon>
        <taxon>Suina</taxon>
        <taxon>Tayassuidae</taxon>
        <taxon>Catagonus</taxon>
    </lineage>
</organism>
<sequence>GAGQEGPALALRLLLLGKRGAGKSATGNTILGKDVFISKFSDWTVTKTCQRESGTSQGRGVVVIDTPDLFSPMACDDDKRKNIEHCLQLSAPSLHALLLVIPIGHYRLEDEKTVQGVQQVFGPEARRHVIIVFTRKDDLGDELLKNYIENDSSLGALVQNYGGRYCAFNNKAQKGERDAQVRGLLYKVKCLVDENQGPYRVNFGNEASAFQVSVLAKQGAAEGERNAGQSALKVLIVGKHGAGKSTVGNSLLGKQVFETRYSEKPVTQAFTSESRIWRGRKVWVIDTPDFASPKAIAQDLLSSTFPGPHAFLLVVPLGSFNKRDEAVLNTLRRMFGDKFVRHTIVLLTRKEDLGRQDLDTYVRTGAEALYQHIQDCGNQYSVFDYKATAGEELRQADRILQEIVSLVQQHGGQPCTFIGKESLRIVLTGRSGAGKSASGNSILGRQEFRSQVRAQPVTQTCQTSETTWEGLAVEVVDTPCLCLASGTGTERGPAWQGEEVKRWRSCYKEGSTVLVLVVQLGRITQEDKRALVELETVFGADAMEHVILLFTRKEDLAAEKLEDYVHNSDNRCLRDIMEKCKGEYCAFNNKETGQAREEQARALLTKASKVITCHKAHRYPFTRESLGRTFKNIQEKYFNPPNYGII</sequence>
<dbReference type="GO" id="GO:0005829">
    <property type="term" value="C:cytosol"/>
    <property type="evidence" value="ECO:0007669"/>
    <property type="project" value="UniProtKB-SubCell"/>
</dbReference>
<dbReference type="Ensembl" id="ENSCWAT00000025550.1">
    <property type="protein sequence ID" value="ENSCWAP00000023583.1"/>
    <property type="gene ID" value="ENSCWAG00000017963.1"/>
</dbReference>
<dbReference type="PROSITE" id="PS51720">
    <property type="entry name" value="G_AIG1"/>
    <property type="match status" value="3"/>
</dbReference>
<evidence type="ECO:0000256" key="15">
    <source>
        <dbReference type="ARBA" id="ARBA00077278"/>
    </source>
</evidence>
<dbReference type="GO" id="GO:0005525">
    <property type="term" value="F:GTP binding"/>
    <property type="evidence" value="ECO:0007669"/>
    <property type="project" value="UniProtKB-KW"/>
</dbReference>
<comment type="function">
    <text evidence="13">Exerts an anti-apoptotic effect in the immune system and is involved in responses to infections.</text>
</comment>
<gene>
    <name evidence="17" type="primary">GIMAP8</name>
</gene>
<keyword evidence="12" id="KW-0342">GTP-binding</keyword>
<keyword evidence="9" id="KW-0256">Endoplasmic reticulum</keyword>
<dbReference type="InterPro" id="IPR045058">
    <property type="entry name" value="GIMA/IAN/Toc"/>
</dbReference>
<feature type="domain" description="AIG1-type G" evidence="16">
    <location>
        <begin position="8"/>
        <end position="208"/>
    </location>
</feature>
<dbReference type="InterPro" id="IPR027417">
    <property type="entry name" value="P-loop_NTPase"/>
</dbReference>
<evidence type="ECO:0000256" key="1">
    <source>
        <dbReference type="ARBA" id="ARBA00004173"/>
    </source>
</evidence>
<dbReference type="CDD" id="cd01852">
    <property type="entry name" value="AIG1"/>
    <property type="match status" value="1"/>
</dbReference>
<comment type="subcellular location">
    <subcellularLocation>
        <location evidence="3">Cytoplasm</location>
        <location evidence="3">Cytosol</location>
    </subcellularLocation>
    <subcellularLocation>
        <location evidence="2">Endoplasmic reticulum</location>
    </subcellularLocation>
    <subcellularLocation>
        <location evidence="4">Golgi apparatus</location>
    </subcellularLocation>
    <subcellularLocation>
        <location evidence="1">Mitochondrion</location>
    </subcellularLocation>
</comment>
<dbReference type="AlphaFoldDB" id="A0A8C3X5B4"/>
<feature type="domain" description="AIG1-type G" evidence="16">
    <location>
        <begin position="229"/>
        <end position="419"/>
    </location>
</feature>
<dbReference type="GO" id="GO:0005739">
    <property type="term" value="C:mitochondrion"/>
    <property type="evidence" value="ECO:0007669"/>
    <property type="project" value="UniProtKB-SubCell"/>
</dbReference>
<feature type="domain" description="AIG1-type G" evidence="16">
    <location>
        <begin position="420"/>
        <end position="630"/>
    </location>
</feature>
<evidence type="ECO:0000313" key="17">
    <source>
        <dbReference type="Ensembl" id="ENSCWAP00000023583.1"/>
    </source>
</evidence>
<reference evidence="17" key="1">
    <citation type="submission" date="2025-08" db="UniProtKB">
        <authorList>
            <consortium name="Ensembl"/>
        </authorList>
    </citation>
    <scope>IDENTIFICATION</scope>
</reference>
<keyword evidence="8" id="KW-0547">Nucleotide-binding</keyword>
<evidence type="ECO:0000256" key="7">
    <source>
        <dbReference type="ARBA" id="ARBA00022737"/>
    </source>
</evidence>
<dbReference type="Pfam" id="PF04548">
    <property type="entry name" value="AIG1"/>
    <property type="match status" value="3"/>
</dbReference>
<comment type="similarity">
    <text evidence="5">Belongs to the TRAFAC class TrmE-Era-EngA-EngB-Septin-like GTPase superfamily. AIG1/Toc34/Toc159-like paraseptin GTPase family. IAN subfamily.</text>
</comment>
<dbReference type="Proteomes" id="UP000694540">
    <property type="component" value="Unplaced"/>
</dbReference>
<dbReference type="GO" id="GO:0005794">
    <property type="term" value="C:Golgi apparatus"/>
    <property type="evidence" value="ECO:0007669"/>
    <property type="project" value="UniProtKB-SubCell"/>
</dbReference>
<evidence type="ECO:0000259" key="16">
    <source>
        <dbReference type="PROSITE" id="PS51720"/>
    </source>
</evidence>
<dbReference type="SUPFAM" id="SSF52540">
    <property type="entry name" value="P-loop containing nucleoside triphosphate hydrolases"/>
    <property type="match status" value="3"/>
</dbReference>
<name>A0A8C3X5B4_9CETA</name>
<proteinExistence type="inferred from homology"/>
<evidence type="ECO:0000256" key="10">
    <source>
        <dbReference type="ARBA" id="ARBA00023034"/>
    </source>
</evidence>
<evidence type="ECO:0000256" key="11">
    <source>
        <dbReference type="ARBA" id="ARBA00023128"/>
    </source>
</evidence>
<evidence type="ECO:0000256" key="4">
    <source>
        <dbReference type="ARBA" id="ARBA00004555"/>
    </source>
</evidence>
<dbReference type="PANTHER" id="PTHR10903">
    <property type="entry name" value="GTPASE, IMAP FAMILY MEMBER-RELATED"/>
    <property type="match status" value="1"/>
</dbReference>
<keyword evidence="7" id="KW-0677">Repeat</keyword>
<dbReference type="GeneTree" id="ENSGT00940000162462"/>
<keyword evidence="10" id="KW-0333">Golgi apparatus</keyword>
<dbReference type="GO" id="GO:0005783">
    <property type="term" value="C:endoplasmic reticulum"/>
    <property type="evidence" value="ECO:0007669"/>
    <property type="project" value="UniProtKB-SubCell"/>
</dbReference>
<dbReference type="PANTHER" id="PTHR10903:SF73">
    <property type="entry name" value="GTPASE IMAP FAMILY MEMBER 8"/>
    <property type="match status" value="1"/>
</dbReference>
<evidence type="ECO:0000256" key="3">
    <source>
        <dbReference type="ARBA" id="ARBA00004514"/>
    </source>
</evidence>
<evidence type="ECO:0000256" key="5">
    <source>
        <dbReference type="ARBA" id="ARBA00008535"/>
    </source>
</evidence>
<evidence type="ECO:0000313" key="18">
    <source>
        <dbReference type="Proteomes" id="UP000694540"/>
    </source>
</evidence>
<dbReference type="Gene3D" id="3.40.50.300">
    <property type="entry name" value="P-loop containing nucleotide triphosphate hydrolases"/>
    <property type="match status" value="3"/>
</dbReference>
<protein>
    <recommendedName>
        <fullName evidence="14">GTPase IMAP family member 8</fullName>
    </recommendedName>
    <alternativeName>
        <fullName evidence="15">Immune-associated nucleotide-binding protein 9</fullName>
    </alternativeName>
</protein>
<evidence type="ECO:0000256" key="9">
    <source>
        <dbReference type="ARBA" id="ARBA00022824"/>
    </source>
</evidence>